<feature type="transmembrane region" description="Helical" evidence="6">
    <location>
        <begin position="31"/>
        <end position="48"/>
    </location>
</feature>
<evidence type="ECO:0000313" key="9">
    <source>
        <dbReference type="Proteomes" id="UP001500390"/>
    </source>
</evidence>
<gene>
    <name evidence="8" type="ORF">GCM10023153_27530</name>
</gene>
<dbReference type="RefSeq" id="WP_246196936.1">
    <property type="nucleotide sequence ID" value="NZ_BAABFX010000038.1"/>
</dbReference>
<keyword evidence="5 6" id="KW-0472">Membrane</keyword>
<proteinExistence type="predicted"/>
<evidence type="ECO:0000256" key="2">
    <source>
        <dbReference type="ARBA" id="ARBA00022692"/>
    </source>
</evidence>
<dbReference type="InterPro" id="IPR023494">
    <property type="entry name" value="Cyt_c_bgen_Ccs1/CcsB/ResB"/>
</dbReference>
<feature type="domain" description="ResB-like" evidence="7">
    <location>
        <begin position="28"/>
        <end position="505"/>
    </location>
</feature>
<keyword evidence="2 6" id="KW-0812">Transmembrane</keyword>
<name>A0ABP8K4E3_9MICO</name>
<comment type="caution">
    <text evidence="8">The sequence shown here is derived from an EMBL/GenBank/DDBJ whole genome shotgun (WGS) entry which is preliminary data.</text>
</comment>
<sequence>MTQREEVAEPRLGVVGWVRWAWRQLTSMRSALFLLLLLSVAAVPGSTFPQRNIDASRSAQWIAENPTAGPILDALGFFDVYSSPWFAAIYLLLFTSLVGCVVPRTRILWRQLSSRPPRVPRRLERLAAHVEVDVEGETEDVIAQLRAALRRRRYRVHAHDGTSLSAEKGYLREAGNLAFHIALIGVLVGMSATQLLGWRGDVILPEGKTFANTLSRYDTFKPGAWVDVNDLQPWTITLDRFTADFESGTTGRGQFGAPRDFEATTTFTPAEAEPKRRAIRVNGPLETGDGTIYLLGNGYAPVITVRDAAGTVLYSDATPFLPQDNTYTSVGAIKVSGASPKQLGFAGFFLPTGRIDADRGPVSVFPDALDPQLAITAFEGELFSNGRPQSVYQLDTATMTPIPGKDGADQLRILLRPGQSFELPGGRGSITFERVQRFAGFSIRTDPGKILTLVSSMVALVGLVVSLVVRRRRIFVRCSPGQREGTVVVAVGGLGKGDDEGIGDDVSAVAQCLRRPTHPEH</sequence>
<dbReference type="Pfam" id="PF05140">
    <property type="entry name" value="ResB"/>
    <property type="match status" value="1"/>
</dbReference>
<evidence type="ECO:0000256" key="4">
    <source>
        <dbReference type="ARBA" id="ARBA00022989"/>
    </source>
</evidence>
<evidence type="ECO:0000256" key="6">
    <source>
        <dbReference type="SAM" id="Phobius"/>
    </source>
</evidence>
<dbReference type="PANTHER" id="PTHR31566">
    <property type="entry name" value="CYTOCHROME C BIOGENESIS PROTEIN CCS1, CHLOROPLASTIC"/>
    <property type="match status" value="1"/>
</dbReference>
<keyword evidence="3" id="KW-0201">Cytochrome c-type biogenesis</keyword>
<evidence type="ECO:0000259" key="7">
    <source>
        <dbReference type="Pfam" id="PF05140"/>
    </source>
</evidence>
<organism evidence="8 9">
    <name type="scientific">Ornithinibacter aureus</name>
    <dbReference type="NCBI Taxonomy" id="622664"/>
    <lineage>
        <taxon>Bacteria</taxon>
        <taxon>Bacillati</taxon>
        <taxon>Actinomycetota</taxon>
        <taxon>Actinomycetes</taxon>
        <taxon>Micrococcales</taxon>
        <taxon>Intrasporangiaceae</taxon>
        <taxon>Ornithinibacter</taxon>
    </lineage>
</organism>
<protein>
    <submittedName>
        <fullName evidence="8">Cytochrome c biogenesis protein ResB</fullName>
    </submittedName>
</protein>
<feature type="transmembrane region" description="Helical" evidence="6">
    <location>
        <begin position="177"/>
        <end position="198"/>
    </location>
</feature>
<comment type="subcellular location">
    <subcellularLocation>
        <location evidence="1">Membrane</location>
        <topology evidence="1">Multi-pass membrane protein</topology>
    </subcellularLocation>
</comment>
<accession>A0ABP8K4E3</accession>
<evidence type="ECO:0000256" key="5">
    <source>
        <dbReference type="ARBA" id="ARBA00023136"/>
    </source>
</evidence>
<dbReference type="InterPro" id="IPR007816">
    <property type="entry name" value="ResB-like_domain"/>
</dbReference>
<evidence type="ECO:0000256" key="1">
    <source>
        <dbReference type="ARBA" id="ARBA00004141"/>
    </source>
</evidence>
<evidence type="ECO:0000313" key="8">
    <source>
        <dbReference type="EMBL" id="GAA4400232.1"/>
    </source>
</evidence>
<feature type="transmembrane region" description="Helical" evidence="6">
    <location>
        <begin position="85"/>
        <end position="102"/>
    </location>
</feature>
<dbReference type="PANTHER" id="PTHR31566:SF0">
    <property type="entry name" value="CYTOCHROME C BIOGENESIS PROTEIN CCS1, CHLOROPLASTIC"/>
    <property type="match status" value="1"/>
</dbReference>
<dbReference type="EMBL" id="BAABFX010000038">
    <property type="protein sequence ID" value="GAA4400232.1"/>
    <property type="molecule type" value="Genomic_DNA"/>
</dbReference>
<keyword evidence="4 6" id="KW-1133">Transmembrane helix</keyword>
<feature type="transmembrane region" description="Helical" evidence="6">
    <location>
        <begin position="450"/>
        <end position="469"/>
    </location>
</feature>
<keyword evidence="9" id="KW-1185">Reference proteome</keyword>
<reference evidence="9" key="1">
    <citation type="journal article" date="2019" name="Int. J. Syst. Evol. Microbiol.">
        <title>The Global Catalogue of Microorganisms (GCM) 10K type strain sequencing project: providing services to taxonomists for standard genome sequencing and annotation.</title>
        <authorList>
            <consortium name="The Broad Institute Genomics Platform"/>
            <consortium name="The Broad Institute Genome Sequencing Center for Infectious Disease"/>
            <person name="Wu L."/>
            <person name="Ma J."/>
        </authorList>
    </citation>
    <scope>NUCLEOTIDE SEQUENCE [LARGE SCALE GENOMIC DNA]</scope>
    <source>
        <strain evidence="9">JCM 17738</strain>
    </source>
</reference>
<dbReference type="Proteomes" id="UP001500390">
    <property type="component" value="Unassembled WGS sequence"/>
</dbReference>
<evidence type="ECO:0000256" key="3">
    <source>
        <dbReference type="ARBA" id="ARBA00022748"/>
    </source>
</evidence>